<keyword evidence="3" id="KW-1185">Reference proteome</keyword>
<dbReference type="Gene3D" id="1.25.40.10">
    <property type="entry name" value="Tetratricopeptide repeat domain"/>
    <property type="match status" value="1"/>
</dbReference>
<organism evidence="2 3">
    <name type="scientific">Streptomyces inusitatus</name>
    <dbReference type="NCBI Taxonomy" id="68221"/>
    <lineage>
        <taxon>Bacteria</taxon>
        <taxon>Bacillati</taxon>
        <taxon>Actinomycetota</taxon>
        <taxon>Actinomycetes</taxon>
        <taxon>Kitasatosporales</taxon>
        <taxon>Streptomycetaceae</taxon>
        <taxon>Streptomyces</taxon>
    </lineage>
</organism>
<feature type="region of interest" description="Disordered" evidence="1">
    <location>
        <begin position="1"/>
        <end position="125"/>
    </location>
</feature>
<feature type="region of interest" description="Disordered" evidence="1">
    <location>
        <begin position="877"/>
        <end position="898"/>
    </location>
</feature>
<evidence type="ECO:0000313" key="3">
    <source>
        <dbReference type="Proteomes" id="UP000630936"/>
    </source>
</evidence>
<dbReference type="InterPro" id="IPR027417">
    <property type="entry name" value="P-loop_NTPase"/>
</dbReference>
<accession>A0A918PQZ7</accession>
<feature type="compositionally biased region" description="Basic residues" evidence="1">
    <location>
        <begin position="98"/>
        <end position="115"/>
    </location>
</feature>
<name>A0A918PQZ7_9ACTN</name>
<feature type="compositionally biased region" description="Gly residues" evidence="1">
    <location>
        <begin position="13"/>
        <end position="22"/>
    </location>
</feature>
<protein>
    <recommendedName>
        <fullName evidence="4">AAA+ ATPase domain-containing protein</fullName>
    </recommendedName>
</protein>
<gene>
    <name evidence="2" type="ORF">GCM10010387_08500</name>
</gene>
<evidence type="ECO:0008006" key="4">
    <source>
        <dbReference type="Google" id="ProtNLM"/>
    </source>
</evidence>
<evidence type="ECO:0000313" key="2">
    <source>
        <dbReference type="EMBL" id="GGZ18323.1"/>
    </source>
</evidence>
<dbReference type="EMBL" id="BMWG01000002">
    <property type="protein sequence ID" value="GGZ18323.1"/>
    <property type="molecule type" value="Genomic_DNA"/>
</dbReference>
<reference evidence="2" key="2">
    <citation type="submission" date="2020-09" db="EMBL/GenBank/DDBJ databases">
        <authorList>
            <person name="Sun Q."/>
            <person name="Ohkuma M."/>
        </authorList>
    </citation>
    <scope>NUCLEOTIDE SEQUENCE</scope>
    <source>
        <strain evidence="2">JCM 4988</strain>
    </source>
</reference>
<proteinExistence type="predicted"/>
<reference evidence="2" key="1">
    <citation type="journal article" date="2014" name="Int. J. Syst. Evol. Microbiol.">
        <title>Complete genome sequence of Corynebacterium casei LMG S-19264T (=DSM 44701T), isolated from a smear-ripened cheese.</title>
        <authorList>
            <consortium name="US DOE Joint Genome Institute (JGI-PGF)"/>
            <person name="Walter F."/>
            <person name="Albersmeier A."/>
            <person name="Kalinowski J."/>
            <person name="Ruckert C."/>
        </authorList>
    </citation>
    <scope>NUCLEOTIDE SEQUENCE</scope>
    <source>
        <strain evidence="2">JCM 4988</strain>
    </source>
</reference>
<dbReference type="Proteomes" id="UP000630936">
    <property type="component" value="Unassembled WGS sequence"/>
</dbReference>
<sequence>MLGLSEGDVMTGDGQGEAGGGVPEEERGYEETGPEQDELTGDEGPGSGASDADPDPDPDAEDPGPGEDGSWSYGGSVVGSAPPAPPEEDGRPHSGKPAGRRRKPPGGTTGRRRKSGGGIVRGLHGPIVASASARVSQRDSMSISFVGPPPEASPLAAGAGGGGDGPRGFIGRAGELGHLLRVAGTTRMVELYGPAGIGKSALAERVADRVGDDRARPVHWLTVPEDQPRPEVTLLRLLDRIGVPPGELRAALPDFPDASPEALALVCRRELTRRPAVLVADGVPGGHPGTTLLTSLADAVEGTDTLVLATSETSHTGSVPALLGHEVPPLTGAQSAQFLGLPLWTADPLLRASLGRPLFLRLAEGLPRDGIVPRSPSELFAFVRWALSPEADGLLTTLAELGMEELPESLARELPEPPTDACLQELLQCGILQRPRPGYWRLPPALRALAAAGSGPRPPGHSRSELEERLTGSARTGSRSPVEPYIWLASRVLAPSRGPGRGTARRLALDCAGLLARDLAGRNSLAQLLLLWCTTRQPGELSLPLAAVARQTGDIALSRKLLRSADDLTGSWAEEAESLRHAGRLTDAGRVLDGLDLLDADGPAARRLDLRAEIDIDRGAPRGAGVLLRRAVEAHQMAGSERGEAWAAYHYGRLRLLVGDPDGAEERLGFAQGLFARIGERRGVAWARTGLARVPLLRGDRSRAVPALERALAGHEATDDPRGRAWTGYHLALALADEGSPDLASAALERAVGAFRAVGDGLGAAWALHQLALAGPGPHRTKVGLLMRAGAAFEELGCPKGFAWTRLELGLRTADPLWIGAARSVFGKSGDEAGEHWADLAGARLAGDRDEEARALKELARFHPRWLLRDTASGLPRAARDTVPEPLPDGAPRQRGQHPEFSCRVRMRLLDEVFRGGSARLALGVEPGPLHSWAAEDPEGPPLLRVYATALGDADVEPAHSVTVWPTSDTSGWAEFRITPHREGPLRLRFTVEDRTGGTVLQQVETEFRVRAATLVPAPAREA</sequence>
<dbReference type="PANTHER" id="PTHR47691">
    <property type="entry name" value="REGULATOR-RELATED"/>
    <property type="match status" value="1"/>
</dbReference>
<dbReference type="InterPro" id="IPR011990">
    <property type="entry name" value="TPR-like_helical_dom_sf"/>
</dbReference>
<dbReference type="SUPFAM" id="SSF48452">
    <property type="entry name" value="TPR-like"/>
    <property type="match status" value="1"/>
</dbReference>
<dbReference type="Gene3D" id="3.40.50.300">
    <property type="entry name" value="P-loop containing nucleotide triphosphate hydrolases"/>
    <property type="match status" value="1"/>
</dbReference>
<comment type="caution">
    <text evidence="2">The sequence shown here is derived from an EMBL/GenBank/DDBJ whole genome shotgun (WGS) entry which is preliminary data.</text>
</comment>
<feature type="compositionally biased region" description="Acidic residues" evidence="1">
    <location>
        <begin position="52"/>
        <end position="65"/>
    </location>
</feature>
<evidence type="ECO:0000256" key="1">
    <source>
        <dbReference type="SAM" id="MobiDB-lite"/>
    </source>
</evidence>
<feature type="region of interest" description="Disordered" evidence="1">
    <location>
        <begin position="451"/>
        <end position="478"/>
    </location>
</feature>
<dbReference type="AlphaFoldDB" id="A0A918PQZ7"/>
<dbReference type="PANTHER" id="PTHR47691:SF3">
    <property type="entry name" value="HTH-TYPE TRANSCRIPTIONAL REGULATOR RV0890C-RELATED"/>
    <property type="match status" value="1"/>
</dbReference>
<feature type="compositionally biased region" description="Low complexity" evidence="1">
    <location>
        <begin position="68"/>
        <end position="80"/>
    </location>
</feature>
<feature type="compositionally biased region" description="Acidic residues" evidence="1">
    <location>
        <begin position="32"/>
        <end position="41"/>
    </location>
</feature>
<dbReference type="SUPFAM" id="SSF52540">
    <property type="entry name" value="P-loop containing nucleoside triphosphate hydrolases"/>
    <property type="match status" value="1"/>
</dbReference>